<proteinExistence type="predicted"/>
<dbReference type="PANTHER" id="PTHR38223">
    <property type="match status" value="1"/>
</dbReference>
<reference evidence="1 2" key="1">
    <citation type="submission" date="2024-01" db="EMBL/GenBank/DDBJ databases">
        <title>The genomes of 5 underutilized Papilionoideae crops provide insights into root nodulation and disease resistanc.</title>
        <authorList>
            <person name="Jiang F."/>
        </authorList>
    </citation>
    <scope>NUCLEOTIDE SEQUENCE [LARGE SCALE GENOMIC DNA]</scope>
    <source>
        <strain evidence="1">JINMINGXINNONG_FW02</strain>
        <tissue evidence="1">Leaves</tissue>
    </source>
</reference>
<dbReference type="EMBL" id="JAYMYR010000006">
    <property type="protein sequence ID" value="KAK7355223.1"/>
    <property type="molecule type" value="Genomic_DNA"/>
</dbReference>
<organism evidence="1 2">
    <name type="scientific">Phaseolus coccineus</name>
    <name type="common">Scarlet runner bean</name>
    <name type="synonym">Phaseolus multiflorus</name>
    <dbReference type="NCBI Taxonomy" id="3886"/>
    <lineage>
        <taxon>Eukaryota</taxon>
        <taxon>Viridiplantae</taxon>
        <taxon>Streptophyta</taxon>
        <taxon>Embryophyta</taxon>
        <taxon>Tracheophyta</taxon>
        <taxon>Spermatophyta</taxon>
        <taxon>Magnoliopsida</taxon>
        <taxon>eudicotyledons</taxon>
        <taxon>Gunneridae</taxon>
        <taxon>Pentapetalae</taxon>
        <taxon>rosids</taxon>
        <taxon>fabids</taxon>
        <taxon>Fabales</taxon>
        <taxon>Fabaceae</taxon>
        <taxon>Papilionoideae</taxon>
        <taxon>50 kb inversion clade</taxon>
        <taxon>NPAAA clade</taxon>
        <taxon>indigoferoid/millettioid clade</taxon>
        <taxon>Phaseoleae</taxon>
        <taxon>Phaseolus</taxon>
    </lineage>
</organism>
<evidence type="ECO:0000313" key="1">
    <source>
        <dbReference type="EMBL" id="KAK7355223.1"/>
    </source>
</evidence>
<comment type="caution">
    <text evidence="1">The sequence shown here is derived from an EMBL/GenBank/DDBJ whole genome shotgun (WGS) entry which is preliminary data.</text>
</comment>
<keyword evidence="2" id="KW-1185">Reference proteome</keyword>
<protein>
    <submittedName>
        <fullName evidence="1">Uncharacterized protein</fullName>
    </submittedName>
</protein>
<dbReference type="PANTHER" id="PTHR38223:SF1">
    <property type="match status" value="1"/>
</dbReference>
<dbReference type="Proteomes" id="UP001374584">
    <property type="component" value="Unassembled WGS sequence"/>
</dbReference>
<sequence>MAGFQQYNFFPTDLFYPRPQPSAATLETPSGKPTQVLLPFETAQEQNKKQRQHRKRMIIVPPLTHVHLSKPKGQPLFVKKLSTNTMKPLSWALFLSEEEESDALY</sequence>
<accession>A0AAN9MPK2</accession>
<dbReference type="AlphaFoldDB" id="A0AAN9MPK2"/>
<gene>
    <name evidence="1" type="ORF">VNO80_14473</name>
</gene>
<name>A0AAN9MPK2_PHACN</name>
<evidence type="ECO:0000313" key="2">
    <source>
        <dbReference type="Proteomes" id="UP001374584"/>
    </source>
</evidence>